<dbReference type="EMBL" id="CM017703">
    <property type="protein sequence ID" value="TYG75839.1"/>
    <property type="molecule type" value="Genomic_DNA"/>
</dbReference>
<name>A0A5D2D2H6_GOSDA</name>
<dbReference type="PANTHER" id="PTHR48475">
    <property type="entry name" value="RIBONUCLEASE H"/>
    <property type="match status" value="1"/>
</dbReference>
<dbReference type="Proteomes" id="UP000323506">
    <property type="component" value="Chromosome D03"/>
</dbReference>
<sequence length="78" mass="9155">MTHIVKFLSDGEHSMDQNLLEGREFLLNFRYMLIDRILYKKSYLQPLLICLSPQQADYVLREIHEGICGHYPSARALT</sequence>
<proteinExistence type="predicted"/>
<evidence type="ECO:0000313" key="2">
    <source>
        <dbReference type="Proteomes" id="UP000323506"/>
    </source>
</evidence>
<reference evidence="1 2" key="1">
    <citation type="submission" date="2019-06" db="EMBL/GenBank/DDBJ databases">
        <title>WGS assembly of Gossypium darwinii.</title>
        <authorList>
            <person name="Chen Z.J."/>
            <person name="Sreedasyam A."/>
            <person name="Ando A."/>
            <person name="Song Q."/>
            <person name="De L."/>
            <person name="Hulse-Kemp A."/>
            <person name="Ding M."/>
            <person name="Ye W."/>
            <person name="Kirkbride R."/>
            <person name="Jenkins J."/>
            <person name="Plott C."/>
            <person name="Lovell J."/>
            <person name="Lin Y.-M."/>
            <person name="Vaughn R."/>
            <person name="Liu B."/>
            <person name="Li W."/>
            <person name="Simpson S."/>
            <person name="Scheffler B."/>
            <person name="Saski C."/>
            <person name="Grover C."/>
            <person name="Hu G."/>
            <person name="Conover J."/>
            <person name="Carlson J."/>
            <person name="Shu S."/>
            <person name="Boston L."/>
            <person name="Williams M."/>
            <person name="Peterson D."/>
            <person name="Mcgee K."/>
            <person name="Jones D."/>
            <person name="Wendel J."/>
            <person name="Stelly D."/>
            <person name="Grimwood J."/>
            <person name="Schmutz J."/>
        </authorList>
    </citation>
    <scope>NUCLEOTIDE SEQUENCE [LARGE SCALE GENOMIC DNA]</scope>
    <source>
        <strain evidence="1">1808015.09</strain>
    </source>
</reference>
<dbReference type="AlphaFoldDB" id="A0A5D2D2H6"/>
<keyword evidence="2" id="KW-1185">Reference proteome</keyword>
<protein>
    <submittedName>
        <fullName evidence="1">Uncharacterized protein</fullName>
    </submittedName>
</protein>
<accession>A0A5D2D2H6</accession>
<gene>
    <name evidence="1" type="ORF">ES288_D03G064800v1</name>
</gene>
<evidence type="ECO:0000313" key="1">
    <source>
        <dbReference type="EMBL" id="TYG75839.1"/>
    </source>
</evidence>
<dbReference type="PANTHER" id="PTHR48475:SF2">
    <property type="entry name" value="RIBONUCLEASE H"/>
    <property type="match status" value="1"/>
</dbReference>
<organism evidence="1 2">
    <name type="scientific">Gossypium darwinii</name>
    <name type="common">Darwin's cotton</name>
    <name type="synonym">Gossypium barbadense var. darwinii</name>
    <dbReference type="NCBI Taxonomy" id="34276"/>
    <lineage>
        <taxon>Eukaryota</taxon>
        <taxon>Viridiplantae</taxon>
        <taxon>Streptophyta</taxon>
        <taxon>Embryophyta</taxon>
        <taxon>Tracheophyta</taxon>
        <taxon>Spermatophyta</taxon>
        <taxon>Magnoliopsida</taxon>
        <taxon>eudicotyledons</taxon>
        <taxon>Gunneridae</taxon>
        <taxon>Pentapetalae</taxon>
        <taxon>rosids</taxon>
        <taxon>malvids</taxon>
        <taxon>Malvales</taxon>
        <taxon>Malvaceae</taxon>
        <taxon>Malvoideae</taxon>
        <taxon>Gossypium</taxon>
    </lineage>
</organism>